<dbReference type="Proteomes" id="UP000186817">
    <property type="component" value="Unassembled WGS sequence"/>
</dbReference>
<dbReference type="EMBL" id="LSRX01001181">
    <property type="protein sequence ID" value="OLP82572.1"/>
    <property type="molecule type" value="Genomic_DNA"/>
</dbReference>
<sequence>MFRWAANMRPPERAQIENTATNASSQIAAWPVHPAHLAKLSSHMPNSFICLKKLPGRSGDTSRERETSYARFAPANQTSRPLRHKCLMSRGSAEELDTVII</sequence>
<evidence type="ECO:0000313" key="1">
    <source>
        <dbReference type="EMBL" id="OLP82572.1"/>
    </source>
</evidence>
<proteinExistence type="predicted"/>
<protein>
    <submittedName>
        <fullName evidence="1">Uncharacterized protein</fullName>
    </submittedName>
</protein>
<organism evidence="1 2">
    <name type="scientific">Symbiodinium microadriaticum</name>
    <name type="common">Dinoflagellate</name>
    <name type="synonym">Zooxanthella microadriatica</name>
    <dbReference type="NCBI Taxonomy" id="2951"/>
    <lineage>
        <taxon>Eukaryota</taxon>
        <taxon>Sar</taxon>
        <taxon>Alveolata</taxon>
        <taxon>Dinophyceae</taxon>
        <taxon>Suessiales</taxon>
        <taxon>Symbiodiniaceae</taxon>
        <taxon>Symbiodinium</taxon>
    </lineage>
</organism>
<evidence type="ECO:0000313" key="2">
    <source>
        <dbReference type="Proteomes" id="UP000186817"/>
    </source>
</evidence>
<name>A0A1Q9CI13_SYMMI</name>
<reference evidence="1 2" key="1">
    <citation type="submission" date="2016-02" db="EMBL/GenBank/DDBJ databases">
        <title>Genome analysis of coral dinoflagellate symbionts highlights evolutionary adaptations to a symbiotic lifestyle.</title>
        <authorList>
            <person name="Aranda M."/>
            <person name="Li Y."/>
            <person name="Liew Y.J."/>
            <person name="Baumgarten S."/>
            <person name="Simakov O."/>
            <person name="Wilson M."/>
            <person name="Piel J."/>
            <person name="Ashoor H."/>
            <person name="Bougouffa S."/>
            <person name="Bajic V.B."/>
            <person name="Ryu T."/>
            <person name="Ravasi T."/>
            <person name="Bayer T."/>
            <person name="Micklem G."/>
            <person name="Kim H."/>
            <person name="Bhak J."/>
            <person name="Lajeunesse T.C."/>
            <person name="Voolstra C.R."/>
        </authorList>
    </citation>
    <scope>NUCLEOTIDE SEQUENCE [LARGE SCALE GENOMIC DNA]</scope>
    <source>
        <strain evidence="1 2">CCMP2467</strain>
    </source>
</reference>
<accession>A0A1Q9CI13</accession>
<comment type="caution">
    <text evidence="1">The sequence shown here is derived from an EMBL/GenBank/DDBJ whole genome shotgun (WGS) entry which is preliminary data.</text>
</comment>
<dbReference type="AlphaFoldDB" id="A0A1Q9CI13"/>
<gene>
    <name evidence="1" type="ORF">AK812_SmicGene36761</name>
</gene>
<keyword evidence="2" id="KW-1185">Reference proteome</keyword>